<comment type="catalytic activity">
    <reaction evidence="9">
        <text>8-oxo-dGTP + H2O = 8-oxo-dGMP + diphosphate + H(+)</text>
        <dbReference type="Rhea" id="RHEA:31575"/>
        <dbReference type="ChEBI" id="CHEBI:15377"/>
        <dbReference type="ChEBI" id="CHEBI:15378"/>
        <dbReference type="ChEBI" id="CHEBI:33019"/>
        <dbReference type="ChEBI" id="CHEBI:63224"/>
        <dbReference type="ChEBI" id="CHEBI:77896"/>
    </reaction>
    <physiologicalReaction direction="left-to-right" evidence="9">
        <dbReference type="Rhea" id="RHEA:31576"/>
    </physiologicalReaction>
</comment>
<dbReference type="Pfam" id="PF00293">
    <property type="entry name" value="NUDIX"/>
    <property type="match status" value="1"/>
</dbReference>
<evidence type="ECO:0000256" key="9">
    <source>
        <dbReference type="ARBA" id="ARBA00024486"/>
    </source>
</evidence>
<dbReference type="AlphaFoldDB" id="A0A1F6V663"/>
<evidence type="ECO:0000256" key="1">
    <source>
        <dbReference type="ARBA" id="ARBA00001946"/>
    </source>
</evidence>
<dbReference type="CDD" id="cd03427">
    <property type="entry name" value="NUDIX_MTH1_Nudt1"/>
    <property type="match status" value="1"/>
</dbReference>
<comment type="catalytic activity">
    <reaction evidence="19">
        <text>O(6)-methyl-dGTP + H2O = O(6)-methyl-dGMP + diphosphate + H(+)</text>
        <dbReference type="Rhea" id="RHEA:67600"/>
        <dbReference type="ChEBI" id="CHEBI:15377"/>
        <dbReference type="ChEBI" id="CHEBI:15378"/>
        <dbReference type="ChEBI" id="CHEBI:33019"/>
        <dbReference type="ChEBI" id="CHEBI:169974"/>
        <dbReference type="ChEBI" id="CHEBI:169975"/>
    </reaction>
    <physiologicalReaction direction="left-to-right" evidence="19">
        <dbReference type="Rhea" id="RHEA:67601"/>
    </physiologicalReaction>
</comment>
<dbReference type="PANTHER" id="PTHR43758:SF2">
    <property type="entry name" value="OXIDIZED PURINE NUCLEOSIDE TRIPHOSPHATE HYDROLASE"/>
    <property type="match status" value="1"/>
</dbReference>
<comment type="catalytic activity">
    <reaction evidence="8">
        <text>2-oxo-dATP + H2O = 2-oxo-dAMP + diphosphate + H(+)</text>
        <dbReference type="Rhea" id="RHEA:31583"/>
        <dbReference type="ChEBI" id="CHEBI:15377"/>
        <dbReference type="ChEBI" id="CHEBI:15378"/>
        <dbReference type="ChEBI" id="CHEBI:33019"/>
        <dbReference type="ChEBI" id="CHEBI:63212"/>
        <dbReference type="ChEBI" id="CHEBI:77897"/>
        <dbReference type="EC" id="3.6.1.56"/>
    </reaction>
    <physiologicalReaction direction="left-to-right" evidence="8">
        <dbReference type="Rhea" id="RHEA:31584"/>
    </physiologicalReaction>
</comment>
<keyword evidence="5" id="KW-0378">Hydrolase</keyword>
<evidence type="ECO:0000256" key="7">
    <source>
        <dbReference type="ARBA" id="ARBA00024448"/>
    </source>
</evidence>
<comment type="cofactor">
    <cofactor evidence="1">
        <name>Mg(2+)</name>
        <dbReference type="ChEBI" id="CHEBI:18420"/>
    </cofactor>
</comment>
<comment type="catalytic activity">
    <reaction evidence="20">
        <text>N(6)-methyl-dATP + H2O = N(6)-methyl-dAMP + diphosphate + H(+)</text>
        <dbReference type="Rhea" id="RHEA:67604"/>
        <dbReference type="ChEBI" id="CHEBI:15377"/>
        <dbReference type="ChEBI" id="CHEBI:15378"/>
        <dbReference type="ChEBI" id="CHEBI:33019"/>
        <dbReference type="ChEBI" id="CHEBI:169976"/>
        <dbReference type="ChEBI" id="CHEBI:172872"/>
    </reaction>
    <physiologicalReaction direction="left-to-right" evidence="20">
        <dbReference type="Rhea" id="RHEA:67605"/>
    </physiologicalReaction>
</comment>
<comment type="catalytic activity">
    <reaction evidence="18">
        <text>N(6)-methyl-ATP + H2O = N(6)-methyl-AMP + diphosphate + H(+)</text>
        <dbReference type="Rhea" id="RHEA:67608"/>
        <dbReference type="ChEBI" id="CHEBI:15377"/>
        <dbReference type="ChEBI" id="CHEBI:15378"/>
        <dbReference type="ChEBI" id="CHEBI:33019"/>
        <dbReference type="ChEBI" id="CHEBI:144842"/>
        <dbReference type="ChEBI" id="CHEBI:172873"/>
    </reaction>
    <physiologicalReaction direction="left-to-right" evidence="18">
        <dbReference type="Rhea" id="RHEA:67609"/>
    </physiologicalReaction>
</comment>
<evidence type="ECO:0000313" key="23">
    <source>
        <dbReference type="EMBL" id="OGI65231.1"/>
    </source>
</evidence>
<dbReference type="Gene3D" id="3.90.79.10">
    <property type="entry name" value="Nucleoside Triphosphate Pyrophosphohydrolase"/>
    <property type="match status" value="1"/>
</dbReference>
<comment type="function">
    <text evidence="21">Oxidized purine nucleoside triphosphate hydrolase which is a prominent sanitizer of the oxidized nucleotide pool. Catalyzes the hydrolysis of 2-oxo-dATP (2-hydroxy-dATP) into 2-oxo-dAMP. Also has a significant hydrolase activity toward 2-oxo-ATP, 8-oxo-dGTP and 8-oxo-dATP. Through the hydrolysis of oxidized purine nucleoside triphosphates, prevents their incorporation into DNA and the subsequent transversions A:T to C:G and G:C to T:A. Also catalyzes the hydrolysis of methylated purine nucleoside triphosphate preventing their integration into DNA. Through this antimutagenic activity protects cells from oxidative stress.</text>
</comment>
<dbReference type="GO" id="GO:0046872">
    <property type="term" value="F:metal ion binding"/>
    <property type="evidence" value="ECO:0007669"/>
    <property type="project" value="UniProtKB-KW"/>
</dbReference>
<dbReference type="PANTHER" id="PTHR43758">
    <property type="entry name" value="7,8-DIHYDRO-8-OXOGUANINE TRIPHOSPHATASE"/>
    <property type="match status" value="1"/>
</dbReference>
<evidence type="ECO:0000256" key="10">
    <source>
        <dbReference type="ARBA" id="ARBA00024596"/>
    </source>
</evidence>
<comment type="caution">
    <text evidence="23">The sequence shown here is derived from an EMBL/GenBank/DDBJ whole genome shotgun (WGS) entry which is preliminary data.</text>
</comment>
<dbReference type="Proteomes" id="UP000177370">
    <property type="component" value="Unassembled WGS sequence"/>
</dbReference>
<accession>A0A1F6V663</accession>
<feature type="domain" description="Nudix hydrolase" evidence="22">
    <location>
        <begin position="1"/>
        <end position="111"/>
    </location>
</feature>
<dbReference type="GO" id="GO:0008828">
    <property type="term" value="F:dATP diphosphatase activity"/>
    <property type="evidence" value="ECO:0007669"/>
    <property type="project" value="UniProtKB-EC"/>
</dbReference>
<dbReference type="EMBL" id="MFTP01000022">
    <property type="protein sequence ID" value="OGI65231.1"/>
    <property type="molecule type" value="Genomic_DNA"/>
</dbReference>
<evidence type="ECO:0000256" key="19">
    <source>
        <dbReference type="ARBA" id="ARBA00048894"/>
    </source>
</evidence>
<keyword evidence="6" id="KW-0460">Magnesium</keyword>
<gene>
    <name evidence="23" type="ORF">A2647_04790</name>
</gene>
<evidence type="ECO:0000256" key="17">
    <source>
        <dbReference type="ARBA" id="ARBA00032071"/>
    </source>
</evidence>
<evidence type="ECO:0000256" key="14">
    <source>
        <dbReference type="ARBA" id="ARBA00030634"/>
    </source>
</evidence>
<evidence type="ECO:0000256" key="4">
    <source>
        <dbReference type="ARBA" id="ARBA00022723"/>
    </source>
</evidence>
<comment type="similarity">
    <text evidence="2">Belongs to the Nudix hydrolase family.</text>
</comment>
<comment type="catalytic activity">
    <reaction evidence="10">
        <text>2-oxo-ATP + H2O = 2-oxo-AMP + diphosphate + H(+)</text>
        <dbReference type="Rhea" id="RHEA:67392"/>
        <dbReference type="ChEBI" id="CHEBI:15377"/>
        <dbReference type="ChEBI" id="CHEBI:15378"/>
        <dbReference type="ChEBI" id="CHEBI:33019"/>
        <dbReference type="ChEBI" id="CHEBI:71395"/>
        <dbReference type="ChEBI" id="CHEBI:172878"/>
    </reaction>
    <physiologicalReaction direction="left-to-right" evidence="10">
        <dbReference type="Rhea" id="RHEA:67393"/>
    </physiologicalReaction>
</comment>
<evidence type="ECO:0000256" key="20">
    <source>
        <dbReference type="ARBA" id="ARBA00049032"/>
    </source>
</evidence>
<evidence type="ECO:0000256" key="2">
    <source>
        <dbReference type="ARBA" id="ARBA00005582"/>
    </source>
</evidence>
<evidence type="ECO:0000256" key="15">
    <source>
        <dbReference type="ARBA" id="ARBA00030682"/>
    </source>
</evidence>
<evidence type="ECO:0000313" key="24">
    <source>
        <dbReference type="Proteomes" id="UP000177370"/>
    </source>
</evidence>
<dbReference type="InterPro" id="IPR015797">
    <property type="entry name" value="NUDIX_hydrolase-like_dom_sf"/>
</dbReference>
<comment type="subunit">
    <text evidence="3">Monomer.</text>
</comment>
<comment type="catalytic activity">
    <reaction evidence="7">
        <text>8-oxo-dATP + H2O = 8-oxo-dAMP + diphosphate + H(+)</text>
        <dbReference type="Rhea" id="RHEA:65396"/>
        <dbReference type="ChEBI" id="CHEBI:15377"/>
        <dbReference type="ChEBI" id="CHEBI:15378"/>
        <dbReference type="ChEBI" id="CHEBI:33019"/>
        <dbReference type="ChEBI" id="CHEBI:71361"/>
        <dbReference type="ChEBI" id="CHEBI:172871"/>
    </reaction>
    <physiologicalReaction direction="left-to-right" evidence="7">
        <dbReference type="Rhea" id="RHEA:65397"/>
    </physiologicalReaction>
</comment>
<evidence type="ECO:0000256" key="11">
    <source>
        <dbReference type="ARBA" id="ARBA00026103"/>
    </source>
</evidence>
<dbReference type="PRINTS" id="PR01403">
    <property type="entry name" value="8OXTPHPHTASE"/>
</dbReference>
<reference evidence="23 24" key="1">
    <citation type="journal article" date="2016" name="Nat. Commun.">
        <title>Thousands of microbial genomes shed light on interconnected biogeochemical processes in an aquifer system.</title>
        <authorList>
            <person name="Anantharaman K."/>
            <person name="Brown C.T."/>
            <person name="Hug L.A."/>
            <person name="Sharon I."/>
            <person name="Castelle C.J."/>
            <person name="Probst A.J."/>
            <person name="Thomas B.C."/>
            <person name="Singh A."/>
            <person name="Wilkins M.J."/>
            <person name="Karaoz U."/>
            <person name="Brodie E.L."/>
            <person name="Williams K.H."/>
            <person name="Hubbard S.S."/>
            <person name="Banfield J.F."/>
        </authorList>
    </citation>
    <scope>NUCLEOTIDE SEQUENCE [LARGE SCALE GENOMIC DNA]</scope>
</reference>
<evidence type="ECO:0000256" key="6">
    <source>
        <dbReference type="ARBA" id="ARBA00022842"/>
    </source>
</evidence>
<evidence type="ECO:0000256" key="21">
    <source>
        <dbReference type="ARBA" id="ARBA00053094"/>
    </source>
</evidence>
<dbReference type="PROSITE" id="PS00893">
    <property type="entry name" value="NUDIX_BOX"/>
    <property type="match status" value="1"/>
</dbReference>
<evidence type="ECO:0000256" key="8">
    <source>
        <dbReference type="ARBA" id="ARBA00024459"/>
    </source>
</evidence>
<dbReference type="PROSITE" id="PS51462">
    <property type="entry name" value="NUDIX"/>
    <property type="match status" value="1"/>
</dbReference>
<dbReference type="InterPro" id="IPR020084">
    <property type="entry name" value="NUDIX_hydrolase_CS"/>
</dbReference>
<evidence type="ECO:0000256" key="5">
    <source>
        <dbReference type="ARBA" id="ARBA00022801"/>
    </source>
</evidence>
<evidence type="ECO:0000259" key="22">
    <source>
        <dbReference type="PROSITE" id="PS51462"/>
    </source>
</evidence>
<dbReference type="InterPro" id="IPR003563">
    <property type="entry name" value="8ODP"/>
</dbReference>
<evidence type="ECO:0000256" key="13">
    <source>
        <dbReference type="ARBA" id="ARBA00029673"/>
    </source>
</evidence>
<dbReference type="EC" id="3.6.1.56" evidence="11"/>
<evidence type="ECO:0000256" key="18">
    <source>
        <dbReference type="ARBA" id="ARBA00048002"/>
    </source>
</evidence>
<dbReference type="SUPFAM" id="SSF55811">
    <property type="entry name" value="Nudix"/>
    <property type="match status" value="1"/>
</dbReference>
<evidence type="ECO:0000256" key="12">
    <source>
        <dbReference type="ARBA" id="ARBA00026218"/>
    </source>
</evidence>
<evidence type="ECO:0000256" key="3">
    <source>
        <dbReference type="ARBA" id="ARBA00011245"/>
    </source>
</evidence>
<dbReference type="GO" id="GO:0005737">
    <property type="term" value="C:cytoplasm"/>
    <property type="evidence" value="ECO:0007669"/>
    <property type="project" value="TreeGrafter"/>
</dbReference>
<dbReference type="GO" id="GO:0042262">
    <property type="term" value="P:DNA protection"/>
    <property type="evidence" value="ECO:0007669"/>
    <property type="project" value="InterPro"/>
</dbReference>
<proteinExistence type="inferred from homology"/>
<name>A0A1F6V663_9BACT</name>
<protein>
    <recommendedName>
        <fullName evidence="12">Oxidized purine nucleoside triphosphate hydrolase</fullName>
        <ecNumber evidence="11">3.6.1.56</ecNumber>
    </recommendedName>
    <alternativeName>
        <fullName evidence="16">2-hydroxy-dATP diphosphatase</fullName>
    </alternativeName>
    <alternativeName>
        <fullName evidence="15">7,8-dihydro-8-oxoguanine triphosphatase</fullName>
    </alternativeName>
    <alternativeName>
        <fullName evidence="14">8-oxo-dGTPase</fullName>
    </alternativeName>
    <alternativeName>
        <fullName evidence="17">Methylated purine nucleoside triphosphate hydrolase</fullName>
    </alternativeName>
    <alternativeName>
        <fullName evidence="13">Nucleoside diphosphate-linked moiety X motif 1</fullName>
    </alternativeName>
</protein>
<dbReference type="InterPro" id="IPR000086">
    <property type="entry name" value="NUDIX_hydrolase_dom"/>
</dbReference>
<keyword evidence="4" id="KW-0479">Metal-binding</keyword>
<sequence>MKKRRFGTGKWNGIGGKLKRGEIIAEALVRETKEEINVVISGDDLVQVATLNFSFKDNPDWDQQVHAFIIEKWKGEPKETEEMSPRWYPIKKLPFEDMWIDDIHWLPLVLEGKKINASFNFDKTGDKILNMKVEEI</sequence>
<organism evidence="23 24">
    <name type="scientific">Candidatus Nomurabacteria bacterium RIFCSPHIGHO2_01_FULL_40_24b</name>
    <dbReference type="NCBI Taxonomy" id="1801739"/>
    <lineage>
        <taxon>Bacteria</taxon>
        <taxon>Candidatus Nomuraibacteriota</taxon>
    </lineage>
</organism>
<dbReference type="GO" id="GO:0008413">
    <property type="term" value="F:8-oxo-7,8-dihydroguanosine triphosphate pyrophosphatase activity"/>
    <property type="evidence" value="ECO:0007669"/>
    <property type="project" value="InterPro"/>
</dbReference>
<evidence type="ECO:0000256" key="16">
    <source>
        <dbReference type="ARBA" id="ARBA00031927"/>
    </source>
</evidence>